<accession>A0AAD6VS96</accession>
<reference evidence="1" key="1">
    <citation type="submission" date="2023-03" db="EMBL/GenBank/DDBJ databases">
        <title>Massive genome expansion in bonnet fungi (Mycena s.s.) driven by repeated elements and novel gene families across ecological guilds.</title>
        <authorList>
            <consortium name="Lawrence Berkeley National Laboratory"/>
            <person name="Harder C.B."/>
            <person name="Miyauchi S."/>
            <person name="Viragh M."/>
            <person name="Kuo A."/>
            <person name="Thoen E."/>
            <person name="Andreopoulos B."/>
            <person name="Lu D."/>
            <person name="Skrede I."/>
            <person name="Drula E."/>
            <person name="Henrissat B."/>
            <person name="Morin E."/>
            <person name="Kohler A."/>
            <person name="Barry K."/>
            <person name="LaButti K."/>
            <person name="Morin E."/>
            <person name="Salamov A."/>
            <person name="Lipzen A."/>
            <person name="Mereny Z."/>
            <person name="Hegedus B."/>
            <person name="Baldrian P."/>
            <person name="Stursova M."/>
            <person name="Weitz H."/>
            <person name="Taylor A."/>
            <person name="Grigoriev I.V."/>
            <person name="Nagy L.G."/>
            <person name="Martin F."/>
            <person name="Kauserud H."/>
        </authorList>
    </citation>
    <scope>NUCLEOTIDE SEQUENCE</scope>
    <source>
        <strain evidence="1">9144</strain>
    </source>
</reference>
<sequence length="246" mass="26807">MTTQDIVEELIFESDVRDLALWTVTEPVKASMHTVSRWHCITAPVKYGHDMDFEFSIVPAFTGILAFKFALLNIRDTATASLAVHQANLQGTHAGEEAKDGPSVDRLRSGLFADPQAFVPNSSATSTRIYLALPASAIARYPPRSQSQERPPGLMLLVANHSNSRSSMMAGLTLVLLESLAVRMKIFTAYNLQASYICASCVLKVRIPPLSVSTTHDVRQKQIGPLESPVQPSLPAICPHFAPTPP</sequence>
<proteinExistence type="predicted"/>
<organism evidence="1 2">
    <name type="scientific">Mycena pura</name>
    <dbReference type="NCBI Taxonomy" id="153505"/>
    <lineage>
        <taxon>Eukaryota</taxon>
        <taxon>Fungi</taxon>
        <taxon>Dikarya</taxon>
        <taxon>Basidiomycota</taxon>
        <taxon>Agaricomycotina</taxon>
        <taxon>Agaricomycetes</taxon>
        <taxon>Agaricomycetidae</taxon>
        <taxon>Agaricales</taxon>
        <taxon>Marasmiineae</taxon>
        <taxon>Mycenaceae</taxon>
        <taxon>Mycena</taxon>
    </lineage>
</organism>
<dbReference type="EMBL" id="JARJCW010000018">
    <property type="protein sequence ID" value="KAJ7214935.1"/>
    <property type="molecule type" value="Genomic_DNA"/>
</dbReference>
<comment type="caution">
    <text evidence="1">The sequence shown here is derived from an EMBL/GenBank/DDBJ whole genome shotgun (WGS) entry which is preliminary data.</text>
</comment>
<evidence type="ECO:0000313" key="1">
    <source>
        <dbReference type="EMBL" id="KAJ7214935.1"/>
    </source>
</evidence>
<evidence type="ECO:0000313" key="2">
    <source>
        <dbReference type="Proteomes" id="UP001219525"/>
    </source>
</evidence>
<name>A0AAD6VS96_9AGAR</name>
<keyword evidence="2" id="KW-1185">Reference proteome</keyword>
<gene>
    <name evidence="1" type="ORF">GGX14DRAFT_392204</name>
</gene>
<protein>
    <submittedName>
        <fullName evidence="1">Uncharacterized protein</fullName>
    </submittedName>
</protein>
<dbReference type="Proteomes" id="UP001219525">
    <property type="component" value="Unassembled WGS sequence"/>
</dbReference>
<dbReference type="AlphaFoldDB" id="A0AAD6VS96"/>